<feature type="transmembrane region" description="Helical" evidence="15">
    <location>
        <begin position="742"/>
        <end position="762"/>
    </location>
</feature>
<dbReference type="InterPro" id="IPR044063">
    <property type="entry name" value="ZF_RING_GID"/>
</dbReference>
<comment type="similarity">
    <text evidence="2">Belongs to the cyclic nucleotide-gated cation channel (TC 1.A.1.5) family.</text>
</comment>
<feature type="transmembrane region" description="Helical" evidence="15">
    <location>
        <begin position="573"/>
        <end position="589"/>
    </location>
</feature>
<dbReference type="GO" id="GO:0005524">
    <property type="term" value="F:ATP binding"/>
    <property type="evidence" value="ECO:0007669"/>
    <property type="project" value="InterPro"/>
</dbReference>
<feature type="coiled-coil region" evidence="13">
    <location>
        <begin position="1525"/>
        <end position="1552"/>
    </location>
</feature>
<keyword evidence="3" id="KW-0813">Transport</keyword>
<evidence type="ECO:0000256" key="12">
    <source>
        <dbReference type="PROSITE-ProRule" id="PRU01215"/>
    </source>
</evidence>
<dbReference type="PROSITE" id="PS50011">
    <property type="entry name" value="PROTEIN_KINASE_DOM"/>
    <property type="match status" value="1"/>
</dbReference>
<feature type="domain" description="Protein kinase" evidence="16">
    <location>
        <begin position="1219"/>
        <end position="1498"/>
    </location>
</feature>
<dbReference type="SMART" id="SM00668">
    <property type="entry name" value="CTLH"/>
    <property type="match status" value="1"/>
</dbReference>
<keyword evidence="12" id="KW-0479">Metal-binding</keyword>
<keyword evidence="4" id="KW-0140">cGMP</keyword>
<evidence type="ECO:0000259" key="18">
    <source>
        <dbReference type="PROSITE" id="PS50897"/>
    </source>
</evidence>
<proteinExistence type="inferred from homology"/>
<dbReference type="CDD" id="cd16659">
    <property type="entry name" value="RING-Ubox_Emp"/>
    <property type="match status" value="1"/>
</dbReference>
<evidence type="ECO:0000256" key="3">
    <source>
        <dbReference type="ARBA" id="ARBA00022448"/>
    </source>
</evidence>
<keyword evidence="9 15" id="KW-0472">Membrane</keyword>
<feature type="transmembrane region" description="Helical" evidence="15">
    <location>
        <begin position="610"/>
        <end position="635"/>
    </location>
</feature>
<dbReference type="PROSITE" id="PS50042">
    <property type="entry name" value="CNMP_BINDING_3"/>
    <property type="match status" value="1"/>
</dbReference>
<dbReference type="GO" id="GO:0004672">
    <property type="term" value="F:protein kinase activity"/>
    <property type="evidence" value="ECO:0007669"/>
    <property type="project" value="InterPro"/>
</dbReference>
<feature type="region of interest" description="Disordered" evidence="14">
    <location>
        <begin position="1"/>
        <end position="34"/>
    </location>
</feature>
<dbReference type="PROSITE" id="PS50897">
    <property type="entry name" value="CTLH"/>
    <property type="match status" value="1"/>
</dbReference>
<name>A0A498KTK5_MALDO</name>
<feature type="compositionally biased region" description="Low complexity" evidence="14">
    <location>
        <begin position="9"/>
        <end position="24"/>
    </location>
</feature>
<dbReference type="SUPFAM" id="SSF57850">
    <property type="entry name" value="RING/U-box"/>
    <property type="match status" value="1"/>
</dbReference>
<dbReference type="InterPro" id="IPR008271">
    <property type="entry name" value="Ser/Thr_kinase_AS"/>
</dbReference>
<dbReference type="PANTHER" id="PTHR45651:SF68">
    <property type="entry name" value="ION TRANSPORT DOMAIN-CONTAINING PROTEIN"/>
    <property type="match status" value="1"/>
</dbReference>
<dbReference type="PROSITE" id="PS50896">
    <property type="entry name" value="LISH"/>
    <property type="match status" value="1"/>
</dbReference>
<feature type="domain" description="CTLH" evidence="18">
    <location>
        <begin position="179"/>
        <end position="236"/>
    </location>
</feature>
<evidence type="ECO:0000259" key="17">
    <source>
        <dbReference type="PROSITE" id="PS50042"/>
    </source>
</evidence>
<dbReference type="Pfam" id="PF00069">
    <property type="entry name" value="Pkinase"/>
    <property type="match status" value="1"/>
</dbReference>
<dbReference type="PANTHER" id="PTHR45651">
    <property type="entry name" value="CYCLIC NUCLEOTIDE-GATED ION CHANNEL 15-RELATED-RELATED"/>
    <property type="match status" value="1"/>
</dbReference>
<feature type="domain" description="Cyclic nucleotide-binding" evidence="17">
    <location>
        <begin position="862"/>
        <end position="947"/>
    </location>
</feature>
<reference evidence="20 21" key="1">
    <citation type="submission" date="2018-10" db="EMBL/GenBank/DDBJ databases">
        <title>A high-quality apple genome assembly.</title>
        <authorList>
            <person name="Hu J."/>
        </authorList>
    </citation>
    <scope>NUCLEOTIDE SEQUENCE [LARGE SCALE GENOMIC DNA]</scope>
    <source>
        <strain evidence="21">cv. HFTH1</strain>
        <tissue evidence="20">Young leaf</tissue>
    </source>
</reference>
<evidence type="ECO:0000313" key="20">
    <source>
        <dbReference type="EMBL" id="RXI09055.1"/>
    </source>
</evidence>
<evidence type="ECO:0000259" key="16">
    <source>
        <dbReference type="PROSITE" id="PS50011"/>
    </source>
</evidence>
<dbReference type="InterPro" id="IPR006595">
    <property type="entry name" value="CTLH_C"/>
</dbReference>
<dbReference type="Gene3D" id="3.30.200.20">
    <property type="entry name" value="Phosphorylase Kinase, domain 1"/>
    <property type="match status" value="1"/>
</dbReference>
<keyword evidence="7" id="KW-0547">Nucleotide-binding</keyword>
<dbReference type="InterPro" id="IPR011009">
    <property type="entry name" value="Kinase-like_dom_sf"/>
</dbReference>
<dbReference type="InterPro" id="IPR005821">
    <property type="entry name" value="Ion_trans_dom"/>
</dbReference>
<dbReference type="InterPro" id="IPR013144">
    <property type="entry name" value="CRA_dom"/>
</dbReference>
<sequence>MEIDSLPNGTAASPGPTLGPGPTAATPPPSSKLSHLADSLKLEHQFLRVPFEHYKKTIRANHRVVEKDISSVINGVSEAADRDNMSSDDAVNHLSSLVSRLQGLKRKLEEGSKTEHLQAQRCRARLDHLESADVESLSEWSNTRVNRILVDYMLRMSYYDTAVKLAESRNIQDFVDIDIFQEAKKVIEALQNKEVGPALAWCAENKSRLKKSKSKFEFQLRLQEFIELVRAENNLRAITYAQKYLAPWGTTHMKEFQRVFVTVAYKSTTECATYKVLFEPKQWDYLVDQFKQEFCKLYGMTLEPLLNIYLQAGLSALKTPYCYDDDCTKEDPLSQEGFRKLALPLPYSKQHHSKLVCYITKELMDTENPPQVLPNGYVYSTKALEEMARKNDGKITCPRTGLVCNFTDLARMENSATPMQPKDEVSCIWKTTETQQPAESFDQKYWKKIFISSCLFAFLVDPLYLYIPILNDDIKCLMLDPKLKIVVLLLRILTDLFYIMDIFIRIYRSVELNCRQHQIDFNFVLKSCVPRIAKAIWACDILTDIAALLPLPYVVILSFFSKMSDLRSLTTKMVWLNIFVLFPYVPRVLRIYRLFIKKRPLTKEIRDTPIWIKCVLNFYMYLIASHVAGALWYFFAIQRMMICWHSACRKNDGCDNRMFGCHDHHFFRNTTILNDLCPVSVGDNSSDTMFFDFGIFATVLKYGVVGSTSYFKKFLNCFWWGLRNLSSFGSNLEPSDDGWENLYTVLISISGLLLFLYLIGNLQMYMQYETIRREDRKRMMLIKQKMEDKGRDVELWLFKRGVPTRLNKDMKLRMMRMMEKVQQALEESMEINLDNILPLLPSDVQSHIKDYMPSAKLKEVPMLRGIDEHVLKIISQKLIKPVRYTDNSFIMKKGEPLKKMVYIVDGFVSIEERSSDDSRRGAGQLCGEELLRWPFYSYFPVPRPRATESVKAIGVVEALALNAWDLRNIYNQSDIEKKEKRRHRKMMKAEMERNLDWWIPRNGIPKKLNQKVKSSIMENLEKLFPEDEVVYRDPLDKVFYWDTLPFDWYDLVSCLPSDFRNKIKCYMPLTKLKEMPTFRYMDDEVLKEICSHLQPMKYNRTDNIIDKDDTIQMLFIVEGRIGQEGWVKDAGEIYGEELLVWPFSTFFPDRVPTVAESPFIITDVVEALVLTASDMESVATKFRKHFIKNYGILIHNLRFSTRSVHYYTEKEIQKATSNYTCLNYPNEGGYGTVYHIKLDGTAVAIKTCNSATGDPFIQSQRLVHEAFVLLQISHENVERLLGCCSRTRWPIMVYDRTDALTLVEHFHRNKSKLSLESRMKIAAKTAGALAHVHSRSVIHRDVKTANILIDKKTHAVKVTGFGASRLLDEDEGEMEDEVSLLPGTSRNIDPKYLESHDVYSFAVVLVELLTRQEAISSDGSETSLANDFSCSVQEVHLGQILDGEINRDKFSLEIAKKVSELAVTCLMSRGEERPSMGEVAAELERVVQTIRNSTSTFLGGVEHSAIYDQLDIFQKEAPRHRRMIKEEMKRNIDGLIRRNEILEKLNQDVKSRIMKELFQKDKTVYWDILDWYHLVSYLPSDLKNEMKSYL</sequence>
<dbReference type="SUPFAM" id="SSF51206">
    <property type="entry name" value="cAMP-binding domain-like"/>
    <property type="match status" value="2"/>
</dbReference>
<dbReference type="SMART" id="SM00220">
    <property type="entry name" value="S_TKc"/>
    <property type="match status" value="1"/>
</dbReference>
<evidence type="ECO:0000256" key="4">
    <source>
        <dbReference type="ARBA" id="ARBA00022535"/>
    </source>
</evidence>
<comment type="caution">
    <text evidence="20">The sequence shown here is derived from an EMBL/GenBank/DDBJ whole genome shotgun (WGS) entry which is preliminary data.</text>
</comment>
<dbReference type="InterPro" id="IPR000719">
    <property type="entry name" value="Prot_kinase_dom"/>
</dbReference>
<evidence type="ECO:0000256" key="6">
    <source>
        <dbReference type="ARBA" id="ARBA00022989"/>
    </source>
</evidence>
<keyword evidence="13" id="KW-0175">Coiled coil</keyword>
<dbReference type="InterPro" id="IPR014710">
    <property type="entry name" value="RmlC-like_jellyroll"/>
</dbReference>
<evidence type="ECO:0000313" key="21">
    <source>
        <dbReference type="Proteomes" id="UP000290289"/>
    </source>
</evidence>
<dbReference type="Gene3D" id="1.10.287.70">
    <property type="match status" value="1"/>
</dbReference>
<evidence type="ECO:0000256" key="1">
    <source>
        <dbReference type="ARBA" id="ARBA00004141"/>
    </source>
</evidence>
<dbReference type="CDD" id="cd00038">
    <property type="entry name" value="CAP_ED"/>
    <property type="match status" value="1"/>
</dbReference>
<keyword evidence="6 15" id="KW-1133">Transmembrane helix</keyword>
<gene>
    <name evidence="20" type="ORF">DVH24_023199</name>
</gene>
<evidence type="ECO:0000256" key="8">
    <source>
        <dbReference type="ARBA" id="ARBA00023065"/>
    </source>
</evidence>
<evidence type="ECO:0000256" key="5">
    <source>
        <dbReference type="ARBA" id="ARBA00022692"/>
    </source>
</evidence>
<keyword evidence="10" id="KW-1071">Ligand-gated ion channel</keyword>
<dbReference type="STRING" id="3750.A0A498KTK5"/>
<dbReference type="Gene3D" id="1.10.510.10">
    <property type="entry name" value="Transferase(Phosphotransferase) domain 1"/>
    <property type="match status" value="1"/>
</dbReference>
<evidence type="ECO:0000256" key="13">
    <source>
        <dbReference type="SAM" id="Coils"/>
    </source>
</evidence>
<evidence type="ECO:0000259" key="19">
    <source>
        <dbReference type="PROSITE" id="PS51867"/>
    </source>
</evidence>
<evidence type="ECO:0000256" key="14">
    <source>
        <dbReference type="SAM" id="MobiDB-lite"/>
    </source>
</evidence>
<evidence type="ECO:0000256" key="15">
    <source>
        <dbReference type="SAM" id="Phobius"/>
    </source>
</evidence>
<dbReference type="SUPFAM" id="SSF81324">
    <property type="entry name" value="Voltage-gated potassium channels"/>
    <property type="match status" value="1"/>
</dbReference>
<comment type="subcellular location">
    <subcellularLocation>
        <location evidence="1">Membrane</location>
        <topology evidence="1">Multi-pass membrane protein</topology>
    </subcellularLocation>
</comment>
<dbReference type="GO" id="GO:0030553">
    <property type="term" value="F:cGMP binding"/>
    <property type="evidence" value="ECO:0007669"/>
    <property type="project" value="UniProtKB-KW"/>
</dbReference>
<dbReference type="InterPro" id="IPR000595">
    <property type="entry name" value="cNMP-bd_dom"/>
</dbReference>
<evidence type="ECO:0000256" key="7">
    <source>
        <dbReference type="ARBA" id="ARBA00022992"/>
    </source>
</evidence>
<protein>
    <submittedName>
        <fullName evidence="20">Uncharacterized protein</fullName>
    </submittedName>
</protein>
<keyword evidence="12" id="KW-0863">Zinc-finger</keyword>
<dbReference type="InterPro" id="IPR024964">
    <property type="entry name" value="CTLH/CRA"/>
</dbReference>
<dbReference type="Pfam" id="PF00520">
    <property type="entry name" value="Ion_trans"/>
    <property type="match status" value="1"/>
</dbReference>
<keyword evidence="8" id="KW-0406">Ion transport</keyword>
<dbReference type="SUPFAM" id="SSF56112">
    <property type="entry name" value="Protein kinase-like (PK-like)"/>
    <property type="match status" value="1"/>
</dbReference>
<keyword evidence="21" id="KW-1185">Reference proteome</keyword>
<keyword evidence="5 15" id="KW-0812">Transmembrane</keyword>
<dbReference type="PROSITE" id="PS51867">
    <property type="entry name" value="ZF_RING_GID"/>
    <property type="match status" value="1"/>
</dbReference>
<dbReference type="Proteomes" id="UP000290289">
    <property type="component" value="Chromosome 1"/>
</dbReference>
<dbReference type="EMBL" id="RDQH01000327">
    <property type="protein sequence ID" value="RXI09055.1"/>
    <property type="molecule type" value="Genomic_DNA"/>
</dbReference>
<keyword evidence="12" id="KW-0862">Zinc</keyword>
<dbReference type="PROSITE" id="PS00108">
    <property type="entry name" value="PROTEIN_KINASE_ST"/>
    <property type="match status" value="1"/>
</dbReference>
<evidence type="ECO:0000256" key="10">
    <source>
        <dbReference type="ARBA" id="ARBA00023286"/>
    </source>
</evidence>
<feature type="transmembrane region" description="Helical" evidence="15">
    <location>
        <begin position="487"/>
        <end position="507"/>
    </location>
</feature>
<keyword evidence="11" id="KW-0407">Ion channel</keyword>
<dbReference type="GO" id="GO:0008270">
    <property type="term" value="F:zinc ion binding"/>
    <property type="evidence" value="ECO:0007669"/>
    <property type="project" value="UniProtKB-KW"/>
</dbReference>
<feature type="transmembrane region" description="Helical" evidence="15">
    <location>
        <begin position="541"/>
        <end position="561"/>
    </location>
</feature>
<dbReference type="SMART" id="SM00757">
    <property type="entry name" value="CRA"/>
    <property type="match status" value="1"/>
</dbReference>
<organism evidence="20 21">
    <name type="scientific">Malus domestica</name>
    <name type="common">Apple</name>
    <name type="synonym">Pyrus malus</name>
    <dbReference type="NCBI Taxonomy" id="3750"/>
    <lineage>
        <taxon>Eukaryota</taxon>
        <taxon>Viridiplantae</taxon>
        <taxon>Streptophyta</taxon>
        <taxon>Embryophyta</taxon>
        <taxon>Tracheophyta</taxon>
        <taxon>Spermatophyta</taxon>
        <taxon>Magnoliopsida</taxon>
        <taxon>eudicotyledons</taxon>
        <taxon>Gunneridae</taxon>
        <taxon>Pentapetalae</taxon>
        <taxon>rosids</taxon>
        <taxon>fabids</taxon>
        <taxon>Rosales</taxon>
        <taxon>Rosaceae</taxon>
        <taxon>Amygdaloideae</taxon>
        <taxon>Maleae</taxon>
        <taxon>Malus</taxon>
    </lineage>
</organism>
<evidence type="ECO:0000256" key="2">
    <source>
        <dbReference type="ARBA" id="ARBA00010486"/>
    </source>
</evidence>
<dbReference type="GO" id="GO:0061630">
    <property type="term" value="F:ubiquitin protein ligase activity"/>
    <property type="evidence" value="ECO:0007669"/>
    <property type="project" value="InterPro"/>
</dbReference>
<dbReference type="Pfam" id="PF10607">
    <property type="entry name" value="CTLH"/>
    <property type="match status" value="1"/>
</dbReference>
<evidence type="ECO:0000256" key="9">
    <source>
        <dbReference type="ARBA" id="ARBA00023136"/>
    </source>
</evidence>
<feature type="domain" description="RING-Gid-type" evidence="19">
    <location>
        <begin position="327"/>
        <end position="400"/>
    </location>
</feature>
<feature type="zinc finger region" description="RING-Gid-type" evidence="12">
    <location>
        <begin position="327"/>
        <end position="400"/>
    </location>
</feature>
<dbReference type="InterPro" id="IPR018490">
    <property type="entry name" value="cNMP-bd_dom_sf"/>
</dbReference>
<accession>A0A498KTK5</accession>
<dbReference type="InterPro" id="IPR006594">
    <property type="entry name" value="LisH"/>
</dbReference>
<dbReference type="Gene3D" id="2.60.120.10">
    <property type="entry name" value="Jelly Rolls"/>
    <property type="match status" value="2"/>
</dbReference>
<dbReference type="GO" id="GO:0034220">
    <property type="term" value="P:monoatomic ion transmembrane transport"/>
    <property type="evidence" value="ECO:0007669"/>
    <property type="project" value="UniProtKB-KW"/>
</dbReference>
<keyword evidence="7" id="KW-0142">cGMP-binding</keyword>
<feature type="transmembrane region" description="Helical" evidence="15">
    <location>
        <begin position="449"/>
        <end position="467"/>
    </location>
</feature>
<evidence type="ECO:0000256" key="11">
    <source>
        <dbReference type="ARBA" id="ARBA00023303"/>
    </source>
</evidence>
<dbReference type="GO" id="GO:0016020">
    <property type="term" value="C:membrane"/>
    <property type="evidence" value="ECO:0007669"/>
    <property type="project" value="UniProtKB-SubCell"/>
</dbReference>